<name>A0A934SUJ6_9BURK</name>
<proteinExistence type="predicted"/>
<comment type="caution">
    <text evidence="1">The sequence shown here is derived from an EMBL/GenBank/DDBJ whole genome shotgun (WGS) entry which is preliminary data.</text>
</comment>
<evidence type="ECO:0000313" key="1">
    <source>
        <dbReference type="EMBL" id="MBK4735982.1"/>
    </source>
</evidence>
<gene>
    <name evidence="1" type="ORF">JJB74_15280</name>
</gene>
<keyword evidence="2" id="KW-1185">Reference proteome</keyword>
<accession>A0A934SUJ6</accession>
<evidence type="ECO:0000313" key="2">
    <source>
        <dbReference type="Proteomes" id="UP000622890"/>
    </source>
</evidence>
<reference evidence="1" key="1">
    <citation type="submission" date="2021-01" db="EMBL/GenBank/DDBJ databases">
        <title>Genome sequence of strain Noviherbaspirillum sp. DKR-6.</title>
        <authorList>
            <person name="Chaudhary D.K."/>
        </authorList>
    </citation>
    <scope>NUCLEOTIDE SEQUENCE</scope>
    <source>
        <strain evidence="1">DKR-6</strain>
    </source>
</reference>
<organism evidence="1 2">
    <name type="scientific">Noviherbaspirillum pedocola</name>
    <dbReference type="NCBI Taxonomy" id="2801341"/>
    <lineage>
        <taxon>Bacteria</taxon>
        <taxon>Pseudomonadati</taxon>
        <taxon>Pseudomonadota</taxon>
        <taxon>Betaproteobacteria</taxon>
        <taxon>Burkholderiales</taxon>
        <taxon>Oxalobacteraceae</taxon>
        <taxon>Noviherbaspirillum</taxon>
    </lineage>
</organism>
<dbReference type="Proteomes" id="UP000622890">
    <property type="component" value="Unassembled WGS sequence"/>
</dbReference>
<dbReference type="AlphaFoldDB" id="A0A934SUJ6"/>
<protein>
    <submittedName>
        <fullName evidence="1">Uncharacterized protein</fullName>
    </submittedName>
</protein>
<sequence length="111" mass="12045">MDFVEIGPTPSEENCEQCGTATYCPSRARTECAVFANQIRRHYGEPPEGASIRTKGNRCDAGTYYEVAIDYSDAAGCDYAFSVEGDTKGALVRWDAEALNELRTHGLLAAA</sequence>
<dbReference type="EMBL" id="JAEPBG010000006">
    <property type="protein sequence ID" value="MBK4735982.1"/>
    <property type="molecule type" value="Genomic_DNA"/>
</dbReference>
<dbReference type="RefSeq" id="WP_200592933.1">
    <property type="nucleotide sequence ID" value="NZ_JAEPBG010000006.1"/>
</dbReference>